<sequence length="70" mass="8037">MDTSTAVYGRRALSGFEVRLARPRHIYPRKAERADNCCLVTYYARCGHVTDLLDFATFMYPLSVSHRPVN</sequence>
<dbReference type="Proteomes" id="UP001595075">
    <property type="component" value="Unassembled WGS sequence"/>
</dbReference>
<protein>
    <submittedName>
        <fullName evidence="1">Uncharacterized protein</fullName>
    </submittedName>
</protein>
<comment type="caution">
    <text evidence="1">The sequence shown here is derived from an EMBL/GenBank/DDBJ whole genome shotgun (WGS) entry which is preliminary data.</text>
</comment>
<organism evidence="1 2">
    <name type="scientific">Oculimacula yallundae</name>
    <dbReference type="NCBI Taxonomy" id="86028"/>
    <lineage>
        <taxon>Eukaryota</taxon>
        <taxon>Fungi</taxon>
        <taxon>Dikarya</taxon>
        <taxon>Ascomycota</taxon>
        <taxon>Pezizomycotina</taxon>
        <taxon>Leotiomycetes</taxon>
        <taxon>Helotiales</taxon>
        <taxon>Ploettnerulaceae</taxon>
        <taxon>Oculimacula</taxon>
    </lineage>
</organism>
<reference evidence="1 2" key="1">
    <citation type="journal article" date="2024" name="Commun. Biol.">
        <title>Comparative genomic analysis of thermophilic fungi reveals convergent evolutionary adaptations and gene losses.</title>
        <authorList>
            <person name="Steindorff A.S."/>
            <person name="Aguilar-Pontes M.V."/>
            <person name="Robinson A.J."/>
            <person name="Andreopoulos B."/>
            <person name="LaButti K."/>
            <person name="Kuo A."/>
            <person name="Mondo S."/>
            <person name="Riley R."/>
            <person name="Otillar R."/>
            <person name="Haridas S."/>
            <person name="Lipzen A."/>
            <person name="Grimwood J."/>
            <person name="Schmutz J."/>
            <person name="Clum A."/>
            <person name="Reid I.D."/>
            <person name="Moisan M.C."/>
            <person name="Butler G."/>
            <person name="Nguyen T.T.M."/>
            <person name="Dewar K."/>
            <person name="Conant G."/>
            <person name="Drula E."/>
            <person name="Henrissat B."/>
            <person name="Hansel C."/>
            <person name="Singer S."/>
            <person name="Hutchinson M.I."/>
            <person name="de Vries R.P."/>
            <person name="Natvig D.O."/>
            <person name="Powell A.J."/>
            <person name="Tsang A."/>
            <person name="Grigoriev I.V."/>
        </authorList>
    </citation>
    <scope>NUCLEOTIDE SEQUENCE [LARGE SCALE GENOMIC DNA]</scope>
    <source>
        <strain evidence="1 2">CBS 494.80</strain>
    </source>
</reference>
<evidence type="ECO:0000313" key="1">
    <source>
        <dbReference type="EMBL" id="KAL2075405.1"/>
    </source>
</evidence>
<keyword evidence="2" id="KW-1185">Reference proteome</keyword>
<dbReference type="EMBL" id="JAZHXI010000001">
    <property type="protein sequence ID" value="KAL2075405.1"/>
    <property type="molecule type" value="Genomic_DNA"/>
</dbReference>
<proteinExistence type="predicted"/>
<accession>A0ABR4CZY7</accession>
<evidence type="ECO:0000313" key="2">
    <source>
        <dbReference type="Proteomes" id="UP001595075"/>
    </source>
</evidence>
<gene>
    <name evidence="1" type="ORF">VTL71DRAFT_348</name>
</gene>
<name>A0ABR4CZY7_9HELO</name>